<dbReference type="Pfam" id="PF00566">
    <property type="entry name" value="RabGAP-TBC"/>
    <property type="match status" value="1"/>
</dbReference>
<feature type="region of interest" description="Disordered" evidence="1">
    <location>
        <begin position="400"/>
        <end position="422"/>
    </location>
</feature>
<comment type="caution">
    <text evidence="3">The sequence shown here is derived from an EMBL/GenBank/DDBJ whole genome shotgun (WGS) entry which is preliminary data.</text>
</comment>
<dbReference type="InterPro" id="IPR050302">
    <property type="entry name" value="Rab_GAP_TBC_domain"/>
</dbReference>
<sequence length="659" mass="76377">MCIYVTLFIMTSPSLDEYEEVQRASIERAEIYSKYDKGREEGAQIDPWEDPAFEVYHVTDRYGFIHNYVLPKNQDTAETKSKAVELERTNKWLKMLKSWDKYYGGEKLRRRIYKGIPDRLRGEVWSRLLTINKVKAEQDGVYQKMKTRARKISPHIRQIDLDVNRTYRNHIMFRERYGVKQQALFHVLASYSMYNTEVGYCQGMSEIAALLLMYLNEEDAFWALSQLFSDKKHGMHGFFIHGFPKLIRFQEHHDNILKKFLPKVRRHLEKHDIYTSLYTIKWFLQCFLDRVPFTLNLRRLMRMNVDDILQYFQSELEKDFGYEDDAVIDQVQVSLEELRKAKMDLPPKPKTNEEPTLPFGLEIEPSIEQILKGIHPESVDEHFKRNPHKGKAGYLRKRGLTGSATPEMARSQTDSMQSSRLSEYSIDDKSSYYDTAANSRLSLADFTSMQSSRTSYAEGSEFGSNSLMRHTGGTPLANDISSDVEGDVDETTMEHPSRDTTIENIAGELGELKTPSVHSDYDNLDHALNGVNEVNSDSEQYQMRQIPVSKSDGYIVEKRSMDVWIDRGEDKVVTTNTTLSREDTLRLSQQKIQRMKNSTSENGSANRFVSTVQVQQEHHYNGYLNDIGTSSPPQGYASSNVHSPVSYRPQIQHEQQVYH</sequence>
<dbReference type="Proteomes" id="UP001217089">
    <property type="component" value="Unassembled WGS sequence"/>
</dbReference>
<reference evidence="3 4" key="1">
    <citation type="submission" date="2022-12" db="EMBL/GenBank/DDBJ databases">
        <title>Chromosome-level genome of Tegillarca granosa.</title>
        <authorList>
            <person name="Kim J."/>
        </authorList>
    </citation>
    <scope>NUCLEOTIDE SEQUENCE [LARGE SCALE GENOMIC DNA]</scope>
    <source>
        <strain evidence="3">Teg-2019</strain>
        <tissue evidence="3">Adductor muscle</tissue>
    </source>
</reference>
<dbReference type="Gene3D" id="1.10.10.750">
    <property type="entry name" value="Ypt/Rab-GAP domain of gyp1p, domain 1"/>
    <property type="match status" value="1"/>
</dbReference>
<evidence type="ECO:0000256" key="1">
    <source>
        <dbReference type="SAM" id="MobiDB-lite"/>
    </source>
</evidence>
<evidence type="ECO:0000259" key="2">
    <source>
        <dbReference type="PROSITE" id="PS50086"/>
    </source>
</evidence>
<dbReference type="InterPro" id="IPR035969">
    <property type="entry name" value="Rab-GAP_TBC_sf"/>
</dbReference>
<evidence type="ECO:0000313" key="4">
    <source>
        <dbReference type="Proteomes" id="UP001217089"/>
    </source>
</evidence>
<dbReference type="EMBL" id="JARBDR010000337">
    <property type="protein sequence ID" value="KAJ8314509.1"/>
    <property type="molecule type" value="Genomic_DNA"/>
</dbReference>
<feature type="domain" description="Rab-GAP TBC" evidence="2">
    <location>
        <begin position="115"/>
        <end position="307"/>
    </location>
</feature>
<keyword evidence="4" id="KW-1185">Reference proteome</keyword>
<dbReference type="Gene3D" id="1.10.8.270">
    <property type="entry name" value="putative rabgap domain of human tbc1 domain family member 14 like domains"/>
    <property type="match status" value="1"/>
</dbReference>
<dbReference type="SUPFAM" id="SSF47923">
    <property type="entry name" value="Ypt/Rab-GAP domain of gyp1p"/>
    <property type="match status" value="2"/>
</dbReference>
<gene>
    <name evidence="3" type="ORF">KUTeg_006659</name>
</gene>
<protein>
    <recommendedName>
        <fullName evidence="2">Rab-GAP TBC domain-containing protein</fullName>
    </recommendedName>
</protein>
<dbReference type="InterPro" id="IPR000195">
    <property type="entry name" value="Rab-GAP-TBC_dom"/>
</dbReference>
<feature type="region of interest" description="Disordered" evidence="1">
    <location>
        <begin position="622"/>
        <end position="659"/>
    </location>
</feature>
<dbReference type="PANTHER" id="PTHR47219">
    <property type="entry name" value="RAB GTPASE-ACTIVATING PROTEIN 1-LIKE"/>
    <property type="match status" value="1"/>
</dbReference>
<name>A0ABQ9FAY6_TEGGR</name>
<dbReference type="PROSITE" id="PS50086">
    <property type="entry name" value="TBC_RABGAP"/>
    <property type="match status" value="1"/>
</dbReference>
<evidence type="ECO:0000313" key="3">
    <source>
        <dbReference type="EMBL" id="KAJ8314509.1"/>
    </source>
</evidence>
<dbReference type="PANTHER" id="PTHR47219:SF19">
    <property type="entry name" value="USP6 N-TERMINAL-LIKE PROTEIN ISOFORM X1"/>
    <property type="match status" value="1"/>
</dbReference>
<accession>A0ABQ9FAY6</accession>
<dbReference type="Gene3D" id="1.10.472.80">
    <property type="entry name" value="Ypt/Rab-GAP domain of gyp1p, domain 3"/>
    <property type="match status" value="1"/>
</dbReference>
<dbReference type="SMART" id="SM00164">
    <property type="entry name" value="TBC"/>
    <property type="match status" value="1"/>
</dbReference>
<proteinExistence type="predicted"/>
<feature type="compositionally biased region" description="Polar residues" evidence="1">
    <location>
        <begin position="627"/>
        <end position="643"/>
    </location>
</feature>
<organism evidence="3 4">
    <name type="scientific">Tegillarca granosa</name>
    <name type="common">Malaysian cockle</name>
    <name type="synonym">Anadara granosa</name>
    <dbReference type="NCBI Taxonomy" id="220873"/>
    <lineage>
        <taxon>Eukaryota</taxon>
        <taxon>Metazoa</taxon>
        <taxon>Spiralia</taxon>
        <taxon>Lophotrochozoa</taxon>
        <taxon>Mollusca</taxon>
        <taxon>Bivalvia</taxon>
        <taxon>Autobranchia</taxon>
        <taxon>Pteriomorphia</taxon>
        <taxon>Arcoida</taxon>
        <taxon>Arcoidea</taxon>
        <taxon>Arcidae</taxon>
        <taxon>Tegillarca</taxon>
    </lineage>
</organism>
<feature type="compositionally biased region" description="Polar residues" evidence="1">
    <location>
        <begin position="410"/>
        <end position="422"/>
    </location>
</feature>